<dbReference type="InterPro" id="IPR028974">
    <property type="entry name" value="TSP_type-3_rpt"/>
</dbReference>
<dbReference type="SUPFAM" id="SSF103647">
    <property type="entry name" value="TSP type-3 repeat"/>
    <property type="match status" value="1"/>
</dbReference>
<name>A0ABV9N0K6_9FLAO</name>
<dbReference type="Gene3D" id="4.10.1080.10">
    <property type="entry name" value="TSP type-3 repeat"/>
    <property type="match status" value="1"/>
</dbReference>
<reference evidence="3" key="1">
    <citation type="journal article" date="2019" name="Int. J. Syst. Evol. Microbiol.">
        <title>The Global Catalogue of Microorganisms (GCM) 10K type strain sequencing project: providing services to taxonomists for standard genome sequencing and annotation.</title>
        <authorList>
            <consortium name="The Broad Institute Genomics Platform"/>
            <consortium name="The Broad Institute Genome Sequencing Center for Infectious Disease"/>
            <person name="Wu L."/>
            <person name="Ma J."/>
        </authorList>
    </citation>
    <scope>NUCLEOTIDE SEQUENCE [LARGE SCALE GENOMIC DNA]</scope>
    <source>
        <strain evidence="3">CCUG 63682</strain>
    </source>
</reference>
<proteinExistence type="predicted"/>
<dbReference type="Proteomes" id="UP001595953">
    <property type="component" value="Unassembled WGS sequence"/>
</dbReference>
<evidence type="ECO:0000313" key="3">
    <source>
        <dbReference type="Proteomes" id="UP001595953"/>
    </source>
</evidence>
<organism evidence="2 3">
    <name type="scientific">Geojedonia litorea</name>
    <dbReference type="NCBI Taxonomy" id="1268269"/>
    <lineage>
        <taxon>Bacteria</taxon>
        <taxon>Pseudomonadati</taxon>
        <taxon>Bacteroidota</taxon>
        <taxon>Flavobacteriia</taxon>
        <taxon>Flavobacteriales</taxon>
        <taxon>Flavobacteriaceae</taxon>
        <taxon>Geojedonia</taxon>
    </lineage>
</organism>
<keyword evidence="3" id="KW-1185">Reference proteome</keyword>
<sequence length="303" mass="32681">MRKILYILCFSLTCLTCDDGDIIVVELDFDDTFKACGELVFYKTKTDPSESLSIQAQGLTVDDILAVGSNNTLTLTRTVNGTTNRITYRTYGTEPDTSNLFCNDVPPANIDIKSSSESTSGTITITTLLTEDDNDGIPAALEDINGNGDLTDDDTDGDGIPNYLDQDDDGDNVPTSAEKVNYTAANGLSNAQDSDGDGIPDYLDDDDDNDGIKTRDEENISQDLNPVNDISDPNVGPDYLNPAVSTSRAATAYRTHTVFQTYQVAILIQNVAFPNISITTLDFGTLNDSSITSKSRTATPIFN</sequence>
<feature type="compositionally biased region" description="Polar residues" evidence="1">
    <location>
        <begin position="183"/>
        <end position="192"/>
    </location>
</feature>
<evidence type="ECO:0000313" key="2">
    <source>
        <dbReference type="EMBL" id="MFC4721836.1"/>
    </source>
</evidence>
<comment type="caution">
    <text evidence="2">The sequence shown here is derived from an EMBL/GenBank/DDBJ whole genome shotgun (WGS) entry which is preliminary data.</text>
</comment>
<evidence type="ECO:0008006" key="4">
    <source>
        <dbReference type="Google" id="ProtNLM"/>
    </source>
</evidence>
<feature type="region of interest" description="Disordered" evidence="1">
    <location>
        <begin position="142"/>
        <end position="236"/>
    </location>
</feature>
<protein>
    <recommendedName>
        <fullName evidence="4">Thrombospondin type 3 repeat-containing protein</fullName>
    </recommendedName>
</protein>
<gene>
    <name evidence="2" type="ORF">ACFO5O_05865</name>
</gene>
<dbReference type="RefSeq" id="WP_387961823.1">
    <property type="nucleotide sequence ID" value="NZ_JBHSGP010000008.1"/>
</dbReference>
<evidence type="ECO:0000256" key="1">
    <source>
        <dbReference type="SAM" id="MobiDB-lite"/>
    </source>
</evidence>
<dbReference type="EMBL" id="JBHSGP010000008">
    <property type="protein sequence ID" value="MFC4721836.1"/>
    <property type="molecule type" value="Genomic_DNA"/>
</dbReference>
<accession>A0ABV9N0K6</accession>
<feature type="compositionally biased region" description="Acidic residues" evidence="1">
    <location>
        <begin position="194"/>
        <end position="209"/>
    </location>
</feature>